<organism evidence="2 3">
    <name type="scientific">Propionivibrio dicarboxylicus</name>
    <dbReference type="NCBI Taxonomy" id="83767"/>
    <lineage>
        <taxon>Bacteria</taxon>
        <taxon>Pseudomonadati</taxon>
        <taxon>Pseudomonadota</taxon>
        <taxon>Betaproteobacteria</taxon>
        <taxon>Rhodocyclales</taxon>
        <taxon>Rhodocyclaceae</taxon>
        <taxon>Propionivibrio</taxon>
    </lineage>
</organism>
<dbReference type="AlphaFoldDB" id="A0A1G7XVB5"/>
<keyword evidence="3" id="KW-1185">Reference proteome</keyword>
<evidence type="ECO:0000313" key="2">
    <source>
        <dbReference type="EMBL" id="SDG88089.1"/>
    </source>
</evidence>
<gene>
    <name evidence="2" type="ORF">SAMN05660652_00809</name>
</gene>
<protein>
    <submittedName>
        <fullName evidence="2">Poly(Beta-D-mannuronate) lyase</fullName>
    </submittedName>
</protein>
<proteinExistence type="predicted"/>
<reference evidence="2 3" key="1">
    <citation type="submission" date="2016-10" db="EMBL/GenBank/DDBJ databases">
        <authorList>
            <person name="de Groot N.N."/>
        </authorList>
    </citation>
    <scope>NUCLEOTIDE SEQUENCE [LARGE SCALE GENOMIC DNA]</scope>
    <source>
        <strain evidence="2 3">DSM 5885</strain>
    </source>
</reference>
<dbReference type="Proteomes" id="UP000198607">
    <property type="component" value="Unassembled WGS sequence"/>
</dbReference>
<dbReference type="Gene3D" id="1.50.10.100">
    <property type="entry name" value="Chondroitin AC/alginate lyase"/>
    <property type="match status" value="1"/>
</dbReference>
<dbReference type="GO" id="GO:0016829">
    <property type="term" value="F:lyase activity"/>
    <property type="evidence" value="ECO:0007669"/>
    <property type="project" value="UniProtKB-KW"/>
</dbReference>
<dbReference type="InterPro" id="IPR008929">
    <property type="entry name" value="Chondroitin_lyas"/>
</dbReference>
<sequence>MRKTSFSLPLVVLLTACASAPTLKEVEASKPSVFKTAVTATPGACGSMSPIPVDLALDGFYTDMKGGSYSIMDTKRFNAWKEAFKQLEAWNLKLNTLADDYLLRKDLESGKCAVAFLDDWARANALLGEIRKMPHEPRQSYYHQQWLFAAVSAQYFKVQDLATPDQDARIK</sequence>
<accession>A0A1G7XVB5</accession>
<feature type="signal peptide" evidence="1">
    <location>
        <begin position="1"/>
        <end position="20"/>
    </location>
</feature>
<feature type="chain" id="PRO_5011534900" evidence="1">
    <location>
        <begin position="21"/>
        <end position="171"/>
    </location>
</feature>
<evidence type="ECO:0000313" key="3">
    <source>
        <dbReference type="Proteomes" id="UP000198607"/>
    </source>
</evidence>
<dbReference type="OrthoDB" id="6972889at2"/>
<name>A0A1G7XVB5_9RHOO</name>
<dbReference type="STRING" id="83767.SAMN05660652_00809"/>
<dbReference type="RefSeq" id="WP_091934009.1">
    <property type="nucleotide sequence ID" value="NZ_FNCY01000002.1"/>
</dbReference>
<keyword evidence="2" id="KW-0456">Lyase</keyword>
<keyword evidence="1" id="KW-0732">Signal</keyword>
<dbReference type="PROSITE" id="PS51257">
    <property type="entry name" value="PROKAR_LIPOPROTEIN"/>
    <property type="match status" value="1"/>
</dbReference>
<dbReference type="EMBL" id="FNCY01000002">
    <property type="protein sequence ID" value="SDG88089.1"/>
    <property type="molecule type" value="Genomic_DNA"/>
</dbReference>
<evidence type="ECO:0000256" key="1">
    <source>
        <dbReference type="SAM" id="SignalP"/>
    </source>
</evidence>